<accession>A0A9Q0G720</accession>
<reference evidence="2" key="2">
    <citation type="journal article" date="2023" name="Plants (Basel)">
        <title>Annotation of the Turnera subulata (Passifloraceae) Draft Genome Reveals the S-Locus Evolved after the Divergence of Turneroideae from Passifloroideae in a Stepwise Manner.</title>
        <authorList>
            <person name="Henning P.M."/>
            <person name="Roalson E.H."/>
            <person name="Mir W."/>
            <person name="McCubbin A.G."/>
            <person name="Shore J.S."/>
        </authorList>
    </citation>
    <scope>NUCLEOTIDE SEQUENCE</scope>
    <source>
        <strain evidence="2">F60SS</strain>
    </source>
</reference>
<evidence type="ECO:0000313" key="2">
    <source>
        <dbReference type="EMBL" id="KAJ4843382.1"/>
    </source>
</evidence>
<dbReference type="OrthoDB" id="1162128at2759"/>
<feature type="domain" description="Xylanase inhibitor C-terminal" evidence="1">
    <location>
        <begin position="6"/>
        <end position="43"/>
    </location>
</feature>
<dbReference type="InterPro" id="IPR021109">
    <property type="entry name" value="Peptidase_aspartic_dom_sf"/>
</dbReference>
<name>A0A9Q0G720_9ROSI</name>
<organism evidence="2 3">
    <name type="scientific">Turnera subulata</name>
    <dbReference type="NCBI Taxonomy" id="218843"/>
    <lineage>
        <taxon>Eukaryota</taxon>
        <taxon>Viridiplantae</taxon>
        <taxon>Streptophyta</taxon>
        <taxon>Embryophyta</taxon>
        <taxon>Tracheophyta</taxon>
        <taxon>Spermatophyta</taxon>
        <taxon>Magnoliopsida</taxon>
        <taxon>eudicotyledons</taxon>
        <taxon>Gunneridae</taxon>
        <taxon>Pentapetalae</taxon>
        <taxon>rosids</taxon>
        <taxon>fabids</taxon>
        <taxon>Malpighiales</taxon>
        <taxon>Passifloraceae</taxon>
        <taxon>Turnera</taxon>
    </lineage>
</organism>
<dbReference type="SUPFAM" id="SSF50630">
    <property type="entry name" value="Acid proteases"/>
    <property type="match status" value="1"/>
</dbReference>
<evidence type="ECO:0000259" key="1">
    <source>
        <dbReference type="Pfam" id="PF14541"/>
    </source>
</evidence>
<sequence>MADGLDLWCLGFVDGGVNARTTVVIGGHQMEDNLFQFDLESMRSVIKELKEKQHTLVAAGTIGVP</sequence>
<dbReference type="EMBL" id="JAKUCV010002244">
    <property type="protein sequence ID" value="KAJ4843382.1"/>
    <property type="molecule type" value="Genomic_DNA"/>
</dbReference>
<comment type="caution">
    <text evidence="2">The sequence shown here is derived from an EMBL/GenBank/DDBJ whole genome shotgun (WGS) entry which is preliminary data.</text>
</comment>
<dbReference type="Gene3D" id="2.40.70.10">
    <property type="entry name" value="Acid Proteases"/>
    <property type="match status" value="1"/>
</dbReference>
<dbReference type="Pfam" id="PF14541">
    <property type="entry name" value="TAXi_C"/>
    <property type="match status" value="1"/>
</dbReference>
<proteinExistence type="predicted"/>
<gene>
    <name evidence="2" type="primary">GIP1_4</name>
    <name evidence="2" type="ORF">Tsubulata_046147</name>
</gene>
<dbReference type="Proteomes" id="UP001141552">
    <property type="component" value="Unassembled WGS sequence"/>
</dbReference>
<protein>
    <submittedName>
        <fullName evidence="2">Glc7p regulatory subunit</fullName>
    </submittedName>
</protein>
<keyword evidence="3" id="KW-1185">Reference proteome</keyword>
<feature type="non-terminal residue" evidence="2">
    <location>
        <position position="65"/>
    </location>
</feature>
<dbReference type="InterPro" id="IPR032799">
    <property type="entry name" value="TAXi_C"/>
</dbReference>
<evidence type="ECO:0000313" key="3">
    <source>
        <dbReference type="Proteomes" id="UP001141552"/>
    </source>
</evidence>
<reference evidence="2" key="1">
    <citation type="submission" date="2022-02" db="EMBL/GenBank/DDBJ databases">
        <authorList>
            <person name="Henning P.M."/>
            <person name="McCubbin A.G."/>
            <person name="Shore J.S."/>
        </authorList>
    </citation>
    <scope>NUCLEOTIDE SEQUENCE</scope>
    <source>
        <strain evidence="2">F60SS</strain>
        <tissue evidence="2">Leaves</tissue>
    </source>
</reference>
<dbReference type="AlphaFoldDB" id="A0A9Q0G720"/>